<evidence type="ECO:0000256" key="1">
    <source>
        <dbReference type="SAM" id="MobiDB-lite"/>
    </source>
</evidence>
<protein>
    <submittedName>
        <fullName evidence="2">Uncharacterized protein</fullName>
    </submittedName>
</protein>
<organism evidence="2 3">
    <name type="scientific">Meira miltonrushii</name>
    <dbReference type="NCBI Taxonomy" id="1280837"/>
    <lineage>
        <taxon>Eukaryota</taxon>
        <taxon>Fungi</taxon>
        <taxon>Dikarya</taxon>
        <taxon>Basidiomycota</taxon>
        <taxon>Ustilaginomycotina</taxon>
        <taxon>Exobasidiomycetes</taxon>
        <taxon>Exobasidiales</taxon>
        <taxon>Brachybasidiaceae</taxon>
        <taxon>Meira</taxon>
    </lineage>
</organism>
<accession>A0A316VE18</accession>
<dbReference type="RefSeq" id="XP_025356229.1">
    <property type="nucleotide sequence ID" value="XM_025500409.1"/>
</dbReference>
<feature type="region of interest" description="Disordered" evidence="1">
    <location>
        <begin position="689"/>
        <end position="761"/>
    </location>
</feature>
<sequence>MLAFSNGFNSIRRRSCDLEVLQRDNAMQVERIRSKNEPSDQQPKRFSTLKLARKLSNRLSVLAVNETKSSLEDGENIEREQLIPKESIYNINVQLKPNRDQYIYRPGQCVQGTFTVNGQANKLASFKRITIRVHGMMIFSRYEKDETKGSGRSIGRKKWLFYDSKAMSYTKEELKNLGVSSTPIMGDPTQKHALEMPFAFELPIRCISYQHAFKFVREPAPLPPTMHFEVQEDEKHVPDDGAGLNSNHKPERKSSIKRTWNTLKSKISGNRTLEATVRYVLTVAVEWQENFLRYHITKPLLTILPNRCNLPFIVQPAPPTSTTFIHTITNSQSRQFLHLPAERTSTEFSGNVFHERGEDGLNDDIRDLIHMSGNRRPSITVNRQMPSRDPSTESVSTWVDLMLKDTDRGPQAWVFYHLYKRVATDQLVEIVFSHPATAAMIMDTQIPFNVSVSDPNYAIQPSSISFNLLRTIRSISPGGELKLEKRNALKRGEGDKSVVRLVQIKPVVRTGATPPPADEYSGQDYLANLARRNTFEGKLIIDSGCEANDELLVESKSVSITADKEQDPQEGKVHPCFMKTNKEQILIPSFNFRGLCIEYNLELNLNLVKRSGNQDGSLTHISFQTPMVKVASRDHRTPNPPTSGPQRRARSALGFSTVPTADAITAVDEQTRVPTRHSSLILESLITRQSQPQIQRPPEWNLNRVLPPTPSSQTTEPSPRQFPQRPPLRRTNQDDEITLELVRSSNESASTRRTSNGEQSAEYVEILSVPGQTAAGAPAASSSSSDTNSICLESGPETSLNDFASCLEPDSFSSINQEARQPMLQVPSVDASRSNTPLSREDLSDVIDNIEQVTSVEQTSYQHPAYLEGMTTQINPRMSLISMRTIDGPAPPYIGTLQDS</sequence>
<name>A0A316VE18_9BASI</name>
<dbReference type="OrthoDB" id="2548647at2759"/>
<keyword evidence="3" id="KW-1185">Reference proteome</keyword>
<feature type="region of interest" description="Disordered" evidence="1">
    <location>
        <begin position="236"/>
        <end position="256"/>
    </location>
</feature>
<feature type="compositionally biased region" description="Low complexity" evidence="1">
    <location>
        <begin position="711"/>
        <end position="723"/>
    </location>
</feature>
<reference evidence="2 3" key="1">
    <citation type="journal article" date="2018" name="Mol. Biol. Evol.">
        <title>Broad Genomic Sampling Reveals a Smut Pathogenic Ancestry of the Fungal Clade Ustilaginomycotina.</title>
        <authorList>
            <person name="Kijpornyongpan T."/>
            <person name="Mondo S.J."/>
            <person name="Barry K."/>
            <person name="Sandor L."/>
            <person name="Lee J."/>
            <person name="Lipzen A."/>
            <person name="Pangilinan J."/>
            <person name="LaButti K."/>
            <person name="Hainaut M."/>
            <person name="Henrissat B."/>
            <person name="Grigoriev I.V."/>
            <person name="Spatafora J.W."/>
            <person name="Aime M.C."/>
        </authorList>
    </citation>
    <scope>NUCLEOTIDE SEQUENCE [LARGE SCALE GENOMIC DNA]</scope>
    <source>
        <strain evidence="2 3">MCA 3882</strain>
    </source>
</reference>
<dbReference type="GeneID" id="37022190"/>
<dbReference type="InParanoid" id="A0A316VE18"/>
<dbReference type="Proteomes" id="UP000245771">
    <property type="component" value="Unassembled WGS sequence"/>
</dbReference>
<dbReference type="AlphaFoldDB" id="A0A316VE18"/>
<evidence type="ECO:0000313" key="2">
    <source>
        <dbReference type="EMBL" id="PWN35927.1"/>
    </source>
</evidence>
<gene>
    <name evidence="2" type="ORF">FA14DRAFT_172525</name>
</gene>
<feature type="region of interest" description="Disordered" evidence="1">
    <location>
        <begin position="630"/>
        <end position="651"/>
    </location>
</feature>
<feature type="compositionally biased region" description="Polar residues" evidence="1">
    <location>
        <begin position="743"/>
        <end position="759"/>
    </location>
</feature>
<proteinExistence type="predicted"/>
<evidence type="ECO:0000313" key="3">
    <source>
        <dbReference type="Proteomes" id="UP000245771"/>
    </source>
</evidence>
<dbReference type="EMBL" id="KZ819603">
    <property type="protein sequence ID" value="PWN35927.1"/>
    <property type="molecule type" value="Genomic_DNA"/>
</dbReference>